<feature type="signal peptide" evidence="2">
    <location>
        <begin position="1"/>
        <end position="24"/>
    </location>
</feature>
<accession>A0A0D9QIH1</accession>
<dbReference type="VEuPathDB" id="PlasmoDB:AK88_03562"/>
<reference evidence="3 4" key="1">
    <citation type="submission" date="2014-03" db="EMBL/GenBank/DDBJ databases">
        <title>The Genome Sequence of Plasmodium fragile nilgiri.</title>
        <authorList>
            <consortium name="The Broad Institute Genomics Platform"/>
            <consortium name="The Broad Institute Genome Sequencing Center for Infectious Disease"/>
            <person name="Neafsey D."/>
            <person name="Duraisingh M."/>
            <person name="Young S.K."/>
            <person name="Zeng Q."/>
            <person name="Gargeya S."/>
            <person name="Abouelleil A."/>
            <person name="Alvarado L."/>
            <person name="Chapman S.B."/>
            <person name="Gainer-Dewar J."/>
            <person name="Goldberg J."/>
            <person name="Griggs A."/>
            <person name="Gujja S."/>
            <person name="Hansen M."/>
            <person name="Howarth C."/>
            <person name="Imamovic A."/>
            <person name="Larimer J."/>
            <person name="Pearson M."/>
            <person name="Poon T.W."/>
            <person name="Priest M."/>
            <person name="Roberts A."/>
            <person name="Saif S."/>
            <person name="Shea T."/>
            <person name="Sykes S."/>
            <person name="Wortman J."/>
            <person name="Nusbaum C."/>
            <person name="Birren B."/>
        </authorList>
    </citation>
    <scope>NUCLEOTIDE SEQUENCE [LARGE SCALE GENOMIC DNA]</scope>
    <source>
        <strain evidence="4">nilgiri</strain>
    </source>
</reference>
<dbReference type="AlphaFoldDB" id="A0A0D9QIH1"/>
<dbReference type="NCBIfam" id="TIGR01495">
    <property type="entry name" value="ETRAMP"/>
    <property type="match status" value="1"/>
</dbReference>
<dbReference type="GeneID" id="24268876"/>
<name>A0A0D9QIH1_PLAFR</name>
<evidence type="ECO:0000313" key="4">
    <source>
        <dbReference type="Proteomes" id="UP000054561"/>
    </source>
</evidence>
<keyword evidence="4" id="KW-1185">Reference proteome</keyword>
<gene>
    <name evidence="3" type="ORF">AK88_03562</name>
</gene>
<protein>
    <recommendedName>
        <fullName evidence="5">Early transcribed membrane protein</fullName>
    </recommendedName>
</protein>
<evidence type="ECO:0008006" key="5">
    <source>
        <dbReference type="Google" id="ProtNLM"/>
    </source>
</evidence>
<dbReference type="Pfam" id="PF09716">
    <property type="entry name" value="ETRAMP"/>
    <property type="match status" value="1"/>
</dbReference>
<keyword evidence="1" id="KW-0812">Transmembrane</keyword>
<dbReference type="InterPro" id="IPR006389">
    <property type="entry name" value="Early_transc_mb_plasmodium"/>
</dbReference>
<evidence type="ECO:0000256" key="1">
    <source>
        <dbReference type="SAM" id="Phobius"/>
    </source>
</evidence>
<evidence type="ECO:0000256" key="2">
    <source>
        <dbReference type="SAM" id="SignalP"/>
    </source>
</evidence>
<dbReference type="RefSeq" id="XP_012336596.1">
    <property type="nucleotide sequence ID" value="XM_012481173.1"/>
</dbReference>
<organism evidence="3 4">
    <name type="scientific">Plasmodium fragile</name>
    <dbReference type="NCBI Taxonomy" id="5857"/>
    <lineage>
        <taxon>Eukaryota</taxon>
        <taxon>Sar</taxon>
        <taxon>Alveolata</taxon>
        <taxon>Apicomplexa</taxon>
        <taxon>Aconoidasida</taxon>
        <taxon>Haemosporida</taxon>
        <taxon>Plasmodiidae</taxon>
        <taxon>Plasmodium</taxon>
        <taxon>Plasmodium (Plasmodium)</taxon>
    </lineage>
</organism>
<dbReference type="EMBL" id="KQ001686">
    <property type="protein sequence ID" value="KJP86748.1"/>
    <property type="molecule type" value="Genomic_DNA"/>
</dbReference>
<keyword evidence="1" id="KW-1133">Transmembrane helix</keyword>
<feature type="transmembrane region" description="Helical" evidence="1">
    <location>
        <begin position="52"/>
        <end position="74"/>
    </location>
</feature>
<keyword evidence="1" id="KW-0472">Membrane</keyword>
<proteinExistence type="predicted"/>
<sequence length="151" mass="17453">MKITKVLLTVAVLVTLNSLTPCTCKNLLVQKAKAKLDAFDKNMKRKNFKKKMIISSAILGVAILAHILAGIGYYNYKKKEHCHHEHNESCEECKVDEAAKNDAELNEDSTDKLKDIMFNMENKVERRNSDFDRYHISNMSVRWFQKPLSYN</sequence>
<evidence type="ECO:0000313" key="3">
    <source>
        <dbReference type="EMBL" id="KJP86748.1"/>
    </source>
</evidence>
<feature type="chain" id="PRO_5002343865" description="Early transcribed membrane protein" evidence="2">
    <location>
        <begin position="25"/>
        <end position="151"/>
    </location>
</feature>
<keyword evidence="2" id="KW-0732">Signal</keyword>
<dbReference type="Proteomes" id="UP000054561">
    <property type="component" value="Unassembled WGS sequence"/>
</dbReference>
<dbReference type="OrthoDB" id="386906at2759"/>